<gene>
    <name evidence="3" type="ORF">KHLLAP_LOCUS11707</name>
</gene>
<feature type="transmembrane region" description="Helical" evidence="2">
    <location>
        <begin position="36"/>
        <end position="54"/>
    </location>
</feature>
<reference evidence="3" key="1">
    <citation type="submission" date="2023-10" db="EMBL/GenBank/DDBJ databases">
        <authorList>
            <person name="Hackl T."/>
        </authorList>
    </citation>
    <scope>NUCLEOTIDE SEQUENCE</scope>
</reference>
<keyword evidence="2" id="KW-0812">Transmembrane</keyword>
<evidence type="ECO:0000256" key="2">
    <source>
        <dbReference type="SAM" id="Phobius"/>
    </source>
</evidence>
<feature type="region of interest" description="Disordered" evidence="1">
    <location>
        <begin position="55"/>
        <end position="100"/>
    </location>
</feature>
<evidence type="ECO:0000313" key="3">
    <source>
        <dbReference type="EMBL" id="CAJ2511239.1"/>
    </source>
</evidence>
<feature type="compositionally biased region" description="Basic and acidic residues" evidence="1">
    <location>
        <begin position="91"/>
        <end position="100"/>
    </location>
</feature>
<keyword evidence="4" id="KW-1185">Reference proteome</keyword>
<protein>
    <submittedName>
        <fullName evidence="3">Uu.00g068640.m01.CDS01</fullName>
    </submittedName>
</protein>
<feature type="compositionally biased region" description="Basic residues" evidence="1">
    <location>
        <begin position="56"/>
        <end position="75"/>
    </location>
</feature>
<dbReference type="AlphaFoldDB" id="A0AAI8YND3"/>
<proteinExistence type="predicted"/>
<dbReference type="Proteomes" id="UP001295740">
    <property type="component" value="Unassembled WGS sequence"/>
</dbReference>
<sequence>MESAKLWIRDNCNTQRLQRVFAEQHPVLQKAMSLKTPWTALFIATCVLLVRYVGGKQRRRQRQPKTKTWWKSRRLRSPDPEKPPTDVNQFAEKRMKEATH</sequence>
<comment type="caution">
    <text evidence="3">The sequence shown here is derived from an EMBL/GenBank/DDBJ whole genome shotgun (WGS) entry which is preliminary data.</text>
</comment>
<dbReference type="EMBL" id="CAUWAG010000018">
    <property type="protein sequence ID" value="CAJ2511239.1"/>
    <property type="molecule type" value="Genomic_DNA"/>
</dbReference>
<organism evidence="3 4">
    <name type="scientific">Anthostomella pinea</name>
    <dbReference type="NCBI Taxonomy" id="933095"/>
    <lineage>
        <taxon>Eukaryota</taxon>
        <taxon>Fungi</taxon>
        <taxon>Dikarya</taxon>
        <taxon>Ascomycota</taxon>
        <taxon>Pezizomycotina</taxon>
        <taxon>Sordariomycetes</taxon>
        <taxon>Xylariomycetidae</taxon>
        <taxon>Xylariales</taxon>
        <taxon>Xylariaceae</taxon>
        <taxon>Anthostomella</taxon>
    </lineage>
</organism>
<keyword evidence="2" id="KW-1133">Transmembrane helix</keyword>
<evidence type="ECO:0000256" key="1">
    <source>
        <dbReference type="SAM" id="MobiDB-lite"/>
    </source>
</evidence>
<accession>A0AAI8YND3</accession>
<keyword evidence="2" id="KW-0472">Membrane</keyword>
<name>A0AAI8YND3_9PEZI</name>
<evidence type="ECO:0000313" key="4">
    <source>
        <dbReference type="Proteomes" id="UP001295740"/>
    </source>
</evidence>